<evidence type="ECO:0000313" key="3">
    <source>
        <dbReference type="Proteomes" id="UP000596145"/>
    </source>
</evidence>
<proteinExistence type="predicted"/>
<evidence type="ECO:0000313" key="2">
    <source>
        <dbReference type="EMBL" id="QRP71857.1"/>
    </source>
</evidence>
<evidence type="ECO:0000313" key="1">
    <source>
        <dbReference type="EMBL" id="QQB47748.1"/>
    </source>
</evidence>
<name>A0A7T4JW99_9CORY</name>
<dbReference type="EMBL" id="CP069534">
    <property type="protein sequence ID" value="QRP71857.1"/>
    <property type="molecule type" value="Genomic_DNA"/>
</dbReference>
<dbReference type="Proteomes" id="UP000617681">
    <property type="component" value="Chromosome"/>
</dbReference>
<accession>A0A7T4JW99</accession>
<reference evidence="1 3" key="1">
    <citation type="submission" date="2020-12" db="EMBL/GenBank/DDBJ databases">
        <title>FDA dAtabase for Regulatory Grade micrObial Sequences (FDA-ARGOS): Supporting development and validation of Infectious Disease Dx tests.</title>
        <authorList>
            <person name="Sproer C."/>
            <person name="Gronow S."/>
            <person name="Severitt S."/>
            <person name="Schroder I."/>
            <person name="Tallon L."/>
            <person name="Sadzewicz L."/>
            <person name="Zhao X."/>
            <person name="Boylan J."/>
            <person name="Ott S."/>
            <person name="Bowen H."/>
            <person name="Vavikolanu K."/>
            <person name="Mehta A."/>
            <person name="Aluvathingal J."/>
            <person name="Nadendla S."/>
            <person name="Lowell S."/>
            <person name="Myers T."/>
            <person name="Yan Y."/>
            <person name="Sichtig H."/>
        </authorList>
    </citation>
    <scope>NUCLEOTIDE SEQUENCE [LARGE SCALE GENOMIC DNA]</scope>
    <source>
        <strain evidence="1 3">FDAARGOS_1053</strain>
        <strain evidence="2">FDAARGOS_1191</strain>
    </source>
</reference>
<dbReference type="OrthoDB" id="5184241at2"/>
<dbReference type="EMBL" id="CP066007">
    <property type="protein sequence ID" value="QQB47748.1"/>
    <property type="molecule type" value="Genomic_DNA"/>
</dbReference>
<evidence type="ECO:0008006" key="4">
    <source>
        <dbReference type="Google" id="ProtNLM"/>
    </source>
</evidence>
<sequence length="254" mass="27652">MESGDESKGYRVDYVSSPIIRGQTASAQCLWGTRWQVNRAKVMTPVLMRESTRLCSLVRSPDKEGRRTMFAVQATYKGKDKRRAEIVRRSAEALSTITDGPAFSVHNVETIVAPITSSESTVAVIMALLSSEQWLISLGCGSTAEEACEYAAVAAKRGPRSLPVTVATPDHEEIYEQAIVDAFVLIAFVLAKRSDQGREATGLMRTGLSQVEAAEELGITKQAMSQRLKAAGWDAENAGWELATRLLVQVSQAL</sequence>
<dbReference type="AlphaFoldDB" id="A0A7T4JW99"/>
<gene>
    <name evidence="1" type="ORF">I6I10_09540</name>
    <name evidence="2" type="ORF">I6J21_06600</name>
</gene>
<dbReference type="Proteomes" id="UP000596145">
    <property type="component" value="Chromosome"/>
</dbReference>
<organism evidence="1 3">
    <name type="scientific">Corynebacterium glucuronolyticum</name>
    <dbReference type="NCBI Taxonomy" id="39791"/>
    <lineage>
        <taxon>Bacteria</taxon>
        <taxon>Bacillati</taxon>
        <taxon>Actinomycetota</taxon>
        <taxon>Actinomycetes</taxon>
        <taxon>Mycobacteriales</taxon>
        <taxon>Corynebacteriaceae</taxon>
        <taxon>Corynebacterium</taxon>
    </lineage>
</organism>
<protein>
    <recommendedName>
        <fullName evidence="4">DNA-binding protein</fullName>
    </recommendedName>
</protein>